<dbReference type="Proteomes" id="UP001589894">
    <property type="component" value="Unassembled WGS sequence"/>
</dbReference>
<dbReference type="EMBL" id="JBHLUE010000012">
    <property type="protein sequence ID" value="MFC0565813.1"/>
    <property type="molecule type" value="Genomic_DNA"/>
</dbReference>
<sequence length="248" mass="26310">MTIGPSHDRRLRPATAAAATLLAGAFYGWARLRHGKPIHTRGSVHTARLIRHGLTAAELPAWFTRPGEVYGVARLSRGLSVPRPLPDVLGLALRFPGPAGSPSDLLLSTTGLAPFARHLMLPRRDPARVPYTTLTPYRSEHGSVLFAALPAPAAHRAGAGGPLLRFTLASATPMSAWQPFGSVELTPPPAGLVDPPVAFDPVLHPLPGLWLPQPVARIRAASYRAARRGRAGRLDELEAVPAGSPDEA</sequence>
<keyword evidence="2" id="KW-1185">Reference proteome</keyword>
<evidence type="ECO:0008006" key="3">
    <source>
        <dbReference type="Google" id="ProtNLM"/>
    </source>
</evidence>
<evidence type="ECO:0000313" key="2">
    <source>
        <dbReference type="Proteomes" id="UP001589894"/>
    </source>
</evidence>
<organism evidence="1 2">
    <name type="scientific">Plantactinospora siamensis</name>
    <dbReference type="NCBI Taxonomy" id="555372"/>
    <lineage>
        <taxon>Bacteria</taxon>
        <taxon>Bacillati</taxon>
        <taxon>Actinomycetota</taxon>
        <taxon>Actinomycetes</taxon>
        <taxon>Micromonosporales</taxon>
        <taxon>Micromonosporaceae</taxon>
        <taxon>Plantactinospora</taxon>
    </lineage>
</organism>
<accession>A0ABV6NYG0</accession>
<protein>
    <recommendedName>
        <fullName evidence="3">Phosphodiesterase</fullName>
    </recommendedName>
</protein>
<reference evidence="1 2" key="1">
    <citation type="submission" date="2024-09" db="EMBL/GenBank/DDBJ databases">
        <authorList>
            <person name="Sun Q."/>
            <person name="Mori K."/>
        </authorList>
    </citation>
    <scope>NUCLEOTIDE SEQUENCE [LARGE SCALE GENOMIC DNA]</scope>
    <source>
        <strain evidence="1 2">TBRC 2205</strain>
    </source>
</reference>
<evidence type="ECO:0000313" key="1">
    <source>
        <dbReference type="EMBL" id="MFC0565813.1"/>
    </source>
</evidence>
<gene>
    <name evidence="1" type="ORF">ACFFHU_16940</name>
</gene>
<proteinExistence type="predicted"/>
<name>A0ABV6NYG0_9ACTN</name>
<dbReference type="RefSeq" id="WP_377340027.1">
    <property type="nucleotide sequence ID" value="NZ_JBHLUE010000012.1"/>
</dbReference>
<comment type="caution">
    <text evidence="1">The sequence shown here is derived from an EMBL/GenBank/DDBJ whole genome shotgun (WGS) entry which is preliminary data.</text>
</comment>